<dbReference type="SUPFAM" id="SSF53098">
    <property type="entry name" value="Ribonuclease H-like"/>
    <property type="match status" value="1"/>
</dbReference>
<dbReference type="EMBL" id="KZ293707">
    <property type="protein sequence ID" value="PBK83348.1"/>
    <property type="molecule type" value="Genomic_DNA"/>
</dbReference>
<evidence type="ECO:0000313" key="1">
    <source>
        <dbReference type="EMBL" id="PBK83348.1"/>
    </source>
</evidence>
<sequence>KATAAILCQHGAPVYFQWTKGHNRNVRNEGADILAGLGAMHEIEEAVHVDTDIDHEFDVIGARLSEIT</sequence>
<gene>
    <name evidence="1" type="ORF">ARMGADRAFT_945111</name>
</gene>
<proteinExistence type="predicted"/>
<dbReference type="Gene3D" id="3.30.420.10">
    <property type="entry name" value="Ribonuclease H-like superfamily/Ribonuclease H"/>
    <property type="match status" value="1"/>
</dbReference>
<accession>A0A2H3CXY0</accession>
<organism evidence="1 2">
    <name type="scientific">Armillaria gallica</name>
    <name type="common">Bulbous honey fungus</name>
    <name type="synonym">Armillaria bulbosa</name>
    <dbReference type="NCBI Taxonomy" id="47427"/>
    <lineage>
        <taxon>Eukaryota</taxon>
        <taxon>Fungi</taxon>
        <taxon>Dikarya</taxon>
        <taxon>Basidiomycota</taxon>
        <taxon>Agaricomycotina</taxon>
        <taxon>Agaricomycetes</taxon>
        <taxon>Agaricomycetidae</taxon>
        <taxon>Agaricales</taxon>
        <taxon>Marasmiineae</taxon>
        <taxon>Physalacriaceae</taxon>
        <taxon>Armillaria</taxon>
    </lineage>
</organism>
<keyword evidence="2" id="KW-1185">Reference proteome</keyword>
<reference evidence="2" key="1">
    <citation type="journal article" date="2017" name="Nat. Ecol. Evol.">
        <title>Genome expansion and lineage-specific genetic innovations in the forest pathogenic fungi Armillaria.</title>
        <authorList>
            <person name="Sipos G."/>
            <person name="Prasanna A.N."/>
            <person name="Walter M.C."/>
            <person name="O'Connor E."/>
            <person name="Balint B."/>
            <person name="Krizsan K."/>
            <person name="Kiss B."/>
            <person name="Hess J."/>
            <person name="Varga T."/>
            <person name="Slot J."/>
            <person name="Riley R."/>
            <person name="Boka B."/>
            <person name="Rigling D."/>
            <person name="Barry K."/>
            <person name="Lee J."/>
            <person name="Mihaltcheva S."/>
            <person name="LaButti K."/>
            <person name="Lipzen A."/>
            <person name="Waldron R."/>
            <person name="Moloney N.M."/>
            <person name="Sperisen C."/>
            <person name="Kredics L."/>
            <person name="Vagvoelgyi C."/>
            <person name="Patrignani A."/>
            <person name="Fitzpatrick D."/>
            <person name="Nagy I."/>
            <person name="Doyle S."/>
            <person name="Anderson J.B."/>
            <person name="Grigoriev I.V."/>
            <person name="Gueldener U."/>
            <person name="Muensterkoetter M."/>
            <person name="Nagy L.G."/>
        </authorList>
    </citation>
    <scope>NUCLEOTIDE SEQUENCE [LARGE SCALE GENOMIC DNA]</scope>
    <source>
        <strain evidence="2">Ar21-2</strain>
    </source>
</reference>
<dbReference type="InterPro" id="IPR012337">
    <property type="entry name" value="RNaseH-like_sf"/>
</dbReference>
<protein>
    <submittedName>
        <fullName evidence="1">Uncharacterized protein</fullName>
    </submittedName>
</protein>
<feature type="non-terminal residue" evidence="1">
    <location>
        <position position="1"/>
    </location>
</feature>
<dbReference type="InterPro" id="IPR036397">
    <property type="entry name" value="RNaseH_sf"/>
</dbReference>
<dbReference type="GO" id="GO:0003676">
    <property type="term" value="F:nucleic acid binding"/>
    <property type="evidence" value="ECO:0007669"/>
    <property type="project" value="InterPro"/>
</dbReference>
<dbReference type="Proteomes" id="UP000217790">
    <property type="component" value="Unassembled WGS sequence"/>
</dbReference>
<dbReference type="AlphaFoldDB" id="A0A2H3CXY0"/>
<dbReference type="OrthoDB" id="2976650at2759"/>
<evidence type="ECO:0000313" key="2">
    <source>
        <dbReference type="Proteomes" id="UP000217790"/>
    </source>
</evidence>
<dbReference type="STRING" id="47427.A0A2H3CXY0"/>
<name>A0A2H3CXY0_ARMGA</name>
<dbReference type="InParanoid" id="A0A2H3CXY0"/>